<reference evidence="1 2" key="1">
    <citation type="submission" date="2019-08" db="EMBL/GenBank/DDBJ databases">
        <title>Lentzea from Indian Himalayas.</title>
        <authorList>
            <person name="Mandal S."/>
            <person name="Mallick Gupta A."/>
            <person name="Maiti P.K."/>
            <person name="Sarkar J."/>
            <person name="Mandal S."/>
        </authorList>
    </citation>
    <scope>NUCLEOTIDE SEQUENCE [LARGE SCALE GENOMIC DNA]</scope>
    <source>
        <strain evidence="1 2">PSKA42</strain>
    </source>
</reference>
<accession>A0ABX1G086</accession>
<feature type="non-terminal residue" evidence="1">
    <location>
        <position position="1"/>
    </location>
</feature>
<organism evidence="1 2">
    <name type="scientific">Lentzea indica</name>
    <dbReference type="NCBI Taxonomy" id="2604800"/>
    <lineage>
        <taxon>Bacteria</taxon>
        <taxon>Bacillati</taxon>
        <taxon>Actinomycetota</taxon>
        <taxon>Actinomycetes</taxon>
        <taxon>Pseudonocardiales</taxon>
        <taxon>Pseudonocardiaceae</taxon>
        <taxon>Lentzea</taxon>
    </lineage>
</organism>
<keyword evidence="2" id="KW-1185">Reference proteome</keyword>
<proteinExistence type="predicted"/>
<protein>
    <submittedName>
        <fullName evidence="1">Phosphogluconate dehydratase</fullName>
    </submittedName>
</protein>
<evidence type="ECO:0000313" key="1">
    <source>
        <dbReference type="EMBL" id="NKE64162.1"/>
    </source>
</evidence>
<sequence>DATAGTLEVHVSAEELASRPLVDFPPTGREWTGTGRELFAALRRTVGPADRGATVFGPITADHFAPVTHH</sequence>
<gene>
    <name evidence="1" type="ORF">FXN61_48775</name>
</gene>
<dbReference type="EMBL" id="VSRL01000595">
    <property type="protein sequence ID" value="NKE64162.1"/>
    <property type="molecule type" value="Genomic_DNA"/>
</dbReference>
<dbReference type="Proteomes" id="UP001515943">
    <property type="component" value="Unassembled WGS sequence"/>
</dbReference>
<evidence type="ECO:0000313" key="2">
    <source>
        <dbReference type="Proteomes" id="UP001515943"/>
    </source>
</evidence>
<comment type="caution">
    <text evidence="1">The sequence shown here is derived from an EMBL/GenBank/DDBJ whole genome shotgun (WGS) entry which is preliminary data.</text>
</comment>
<name>A0ABX1G086_9PSEU</name>